<dbReference type="InterPro" id="IPR027417">
    <property type="entry name" value="P-loop_NTPase"/>
</dbReference>
<name>X1ISU9_9ZZZZ</name>
<dbReference type="SUPFAM" id="SSF52540">
    <property type="entry name" value="P-loop containing nucleoside triphosphate hydrolases"/>
    <property type="match status" value="1"/>
</dbReference>
<reference evidence="1" key="1">
    <citation type="journal article" date="2014" name="Front. Microbiol.">
        <title>High frequency of phylogenetically diverse reductive dehalogenase-homologous genes in deep subseafloor sedimentary metagenomes.</title>
        <authorList>
            <person name="Kawai M."/>
            <person name="Futagami T."/>
            <person name="Toyoda A."/>
            <person name="Takaki Y."/>
            <person name="Nishi S."/>
            <person name="Hori S."/>
            <person name="Arai W."/>
            <person name="Tsubouchi T."/>
            <person name="Morono Y."/>
            <person name="Uchiyama I."/>
            <person name="Ito T."/>
            <person name="Fujiyama A."/>
            <person name="Inagaki F."/>
            <person name="Takami H."/>
        </authorList>
    </citation>
    <scope>NUCLEOTIDE SEQUENCE</scope>
    <source>
        <strain evidence="1">Expedition CK06-06</strain>
    </source>
</reference>
<accession>X1ISU9</accession>
<dbReference type="Gene3D" id="3.40.50.300">
    <property type="entry name" value="P-loop containing nucleotide triphosphate hydrolases"/>
    <property type="match status" value="1"/>
</dbReference>
<organism evidence="1">
    <name type="scientific">marine sediment metagenome</name>
    <dbReference type="NCBI Taxonomy" id="412755"/>
    <lineage>
        <taxon>unclassified sequences</taxon>
        <taxon>metagenomes</taxon>
        <taxon>ecological metagenomes</taxon>
    </lineage>
</organism>
<comment type="caution">
    <text evidence="1">The sequence shown here is derived from an EMBL/GenBank/DDBJ whole genome shotgun (WGS) entry which is preliminary data.</text>
</comment>
<evidence type="ECO:0008006" key="2">
    <source>
        <dbReference type="Google" id="ProtNLM"/>
    </source>
</evidence>
<feature type="non-terminal residue" evidence="1">
    <location>
        <position position="1"/>
    </location>
</feature>
<sequence length="273" mass="30890">GHLEEKEGVTVMNETEKRLRTYRALTTNPEWVEILQDALTLQAREEAEYSAKEYSWLGFEWFEIHANPQTLKKMVTSKVLNITFSSHSSTHYKIADPDLVREAIQAMLEPVSQPEREMPGDLFASIVGYPDVKTLVRYALEAEKPAHLLLSGPPASAKTMFLLELRRLPQSYYALAATLTAAGLADILFVYEPRFILIDEVERLAPEHIGVLNSLMATGIVSETKHGKTRELELDTLVFAAGIKVERLPQDLLSRFTKLHFAPYTEQEFVEVS</sequence>
<dbReference type="AlphaFoldDB" id="X1ISU9"/>
<gene>
    <name evidence="1" type="ORF">S03H2_41735</name>
</gene>
<feature type="non-terminal residue" evidence="1">
    <location>
        <position position="273"/>
    </location>
</feature>
<proteinExistence type="predicted"/>
<protein>
    <recommendedName>
        <fullName evidence="2">ATPase AAA-type core domain-containing protein</fullName>
    </recommendedName>
</protein>
<dbReference type="EMBL" id="BARU01025941">
    <property type="protein sequence ID" value="GAH72340.1"/>
    <property type="molecule type" value="Genomic_DNA"/>
</dbReference>
<evidence type="ECO:0000313" key="1">
    <source>
        <dbReference type="EMBL" id="GAH72340.1"/>
    </source>
</evidence>